<dbReference type="InterPro" id="IPR046348">
    <property type="entry name" value="SIS_dom_sf"/>
</dbReference>
<dbReference type="CDD" id="cd05013">
    <property type="entry name" value="SIS_RpiR"/>
    <property type="match status" value="1"/>
</dbReference>
<evidence type="ECO:0000259" key="5">
    <source>
        <dbReference type="PROSITE" id="PS51464"/>
    </source>
</evidence>
<dbReference type="OrthoDB" id="9814005at2"/>
<keyword evidence="1" id="KW-0805">Transcription regulation</keyword>
<dbReference type="PANTHER" id="PTHR30514">
    <property type="entry name" value="GLUCOKINASE"/>
    <property type="match status" value="1"/>
</dbReference>
<dbReference type="GO" id="GO:0003700">
    <property type="term" value="F:DNA-binding transcription factor activity"/>
    <property type="evidence" value="ECO:0007669"/>
    <property type="project" value="InterPro"/>
</dbReference>
<dbReference type="GO" id="GO:0097367">
    <property type="term" value="F:carbohydrate derivative binding"/>
    <property type="evidence" value="ECO:0007669"/>
    <property type="project" value="InterPro"/>
</dbReference>
<name>A0A240ENC6_9VIBR</name>
<evidence type="ECO:0000256" key="2">
    <source>
        <dbReference type="ARBA" id="ARBA00023125"/>
    </source>
</evidence>
<dbReference type="Gene3D" id="3.40.50.10490">
    <property type="entry name" value="Glucose-6-phosphate isomerase like protein, domain 1"/>
    <property type="match status" value="1"/>
</dbReference>
<dbReference type="PROSITE" id="PS51464">
    <property type="entry name" value="SIS"/>
    <property type="match status" value="1"/>
</dbReference>
<dbReference type="PANTHER" id="PTHR30514:SF20">
    <property type="entry name" value="TRANSCRIPTIONAL REGULATOR"/>
    <property type="match status" value="1"/>
</dbReference>
<organism evidence="6 7">
    <name type="scientific">Vibrio thalassae</name>
    <dbReference type="NCBI Taxonomy" id="1243014"/>
    <lineage>
        <taxon>Bacteria</taxon>
        <taxon>Pseudomonadati</taxon>
        <taxon>Pseudomonadota</taxon>
        <taxon>Gammaproteobacteria</taxon>
        <taxon>Vibrionales</taxon>
        <taxon>Vibrionaceae</taxon>
        <taxon>Vibrio</taxon>
    </lineage>
</organism>
<dbReference type="InterPro" id="IPR047640">
    <property type="entry name" value="RpiR-like"/>
</dbReference>
<evidence type="ECO:0000256" key="1">
    <source>
        <dbReference type="ARBA" id="ARBA00023015"/>
    </source>
</evidence>
<dbReference type="InterPro" id="IPR035472">
    <property type="entry name" value="RpiR-like_SIS"/>
</dbReference>
<dbReference type="PROSITE" id="PS51071">
    <property type="entry name" value="HTH_RPIR"/>
    <property type="match status" value="1"/>
</dbReference>
<dbReference type="RefSeq" id="WP_096994556.1">
    <property type="nucleotide sequence ID" value="NZ_JBHSII010000001.1"/>
</dbReference>
<dbReference type="GO" id="GO:0003677">
    <property type="term" value="F:DNA binding"/>
    <property type="evidence" value="ECO:0007669"/>
    <property type="project" value="UniProtKB-KW"/>
</dbReference>
<evidence type="ECO:0000259" key="4">
    <source>
        <dbReference type="PROSITE" id="PS51071"/>
    </source>
</evidence>
<evidence type="ECO:0000313" key="6">
    <source>
        <dbReference type="EMBL" id="SNX49505.1"/>
    </source>
</evidence>
<dbReference type="Gene3D" id="1.10.10.10">
    <property type="entry name" value="Winged helix-like DNA-binding domain superfamily/Winged helix DNA-binding domain"/>
    <property type="match status" value="1"/>
</dbReference>
<dbReference type="GO" id="GO:1901135">
    <property type="term" value="P:carbohydrate derivative metabolic process"/>
    <property type="evidence" value="ECO:0007669"/>
    <property type="project" value="InterPro"/>
</dbReference>
<dbReference type="InterPro" id="IPR009057">
    <property type="entry name" value="Homeodomain-like_sf"/>
</dbReference>
<feature type="domain" description="SIS" evidence="5">
    <location>
        <begin position="138"/>
        <end position="276"/>
    </location>
</feature>
<dbReference type="AlphaFoldDB" id="A0A240ENC6"/>
<dbReference type="InterPro" id="IPR001347">
    <property type="entry name" value="SIS_dom"/>
</dbReference>
<protein>
    <submittedName>
        <fullName evidence="6">Putative HTH-type transcriptional regulator YbbH</fullName>
    </submittedName>
</protein>
<dbReference type="EMBL" id="OANU01000063">
    <property type="protein sequence ID" value="SNX49505.1"/>
    <property type="molecule type" value="Genomic_DNA"/>
</dbReference>
<evidence type="ECO:0000256" key="3">
    <source>
        <dbReference type="ARBA" id="ARBA00023163"/>
    </source>
</evidence>
<keyword evidence="7" id="KW-1185">Reference proteome</keyword>
<dbReference type="SUPFAM" id="SSF53697">
    <property type="entry name" value="SIS domain"/>
    <property type="match status" value="1"/>
</dbReference>
<proteinExistence type="predicted"/>
<keyword evidence="2" id="KW-0238">DNA-binding</keyword>
<reference evidence="7" key="1">
    <citation type="submission" date="2016-06" db="EMBL/GenBank/DDBJ databases">
        <authorList>
            <person name="Rodrigo-Torres L."/>
            <person name="Arahal R.D."/>
            <person name="Lucena T."/>
        </authorList>
    </citation>
    <scope>NUCLEOTIDE SEQUENCE [LARGE SCALE GENOMIC DNA]</scope>
    <source>
        <strain evidence="7">CECT8203</strain>
    </source>
</reference>
<dbReference type="SUPFAM" id="SSF46689">
    <property type="entry name" value="Homeodomain-like"/>
    <property type="match status" value="1"/>
</dbReference>
<gene>
    <name evidence="6" type="primary">ybbH_3</name>
    <name evidence="6" type="ORF">VTH8203_03153</name>
</gene>
<dbReference type="Pfam" id="PF01418">
    <property type="entry name" value="HTH_6"/>
    <property type="match status" value="1"/>
</dbReference>
<dbReference type="InterPro" id="IPR036388">
    <property type="entry name" value="WH-like_DNA-bd_sf"/>
</dbReference>
<evidence type="ECO:0000313" key="7">
    <source>
        <dbReference type="Proteomes" id="UP000219336"/>
    </source>
</evidence>
<dbReference type="Pfam" id="PF01380">
    <property type="entry name" value="SIS"/>
    <property type="match status" value="1"/>
</dbReference>
<accession>A0A240ENC6</accession>
<feature type="domain" description="HTH rpiR-type" evidence="4">
    <location>
        <begin position="8"/>
        <end position="84"/>
    </location>
</feature>
<keyword evidence="3" id="KW-0804">Transcription</keyword>
<dbReference type="InterPro" id="IPR000281">
    <property type="entry name" value="HTH_RpiR"/>
</dbReference>
<dbReference type="Proteomes" id="UP000219336">
    <property type="component" value="Unassembled WGS sequence"/>
</dbReference>
<sequence>MKPAATLIELQQQIRLEFSGLSKRLQQVAAYVLDNPNDIALETVATIGQKAEVPPSTLIRFASAFGFSGFNEMKKLFREKIIEETSSYTDRAKIHRQLHSESYSPKSPKRIVQEFANANSQAMNSLANHISERDLINSIDILKKCENIYVIGLRRSFSVASYFTYTLRHLNKRAFLVDGLGGMLEEQMRMIGPNDAVIAISFSPYANETVVLCELAAKVGAKQIMITDSQVCPLANFSDISFIIKEAKVDAFRSQSTSLCLVQSIAVAMAMNNEEQ</sequence>